<feature type="domain" description="Aminotransferase class I/classII large" evidence="6">
    <location>
        <begin position="253"/>
        <end position="481"/>
    </location>
</feature>
<gene>
    <name evidence="7" type="primary">ISS1_6</name>
    <name evidence="7" type="ORF">CK203_073018</name>
</gene>
<dbReference type="PANTHER" id="PTHR46383:SF5">
    <property type="entry name" value="AMINOTRANSFERASE CLASS I_CLASSII DOMAIN-CONTAINING PROTEIN"/>
    <property type="match status" value="1"/>
</dbReference>
<name>A0A438F1M3_VITVI</name>
<evidence type="ECO:0000256" key="3">
    <source>
        <dbReference type="ARBA" id="ARBA00022576"/>
    </source>
</evidence>
<dbReference type="Proteomes" id="UP000288805">
    <property type="component" value="Unassembled WGS sequence"/>
</dbReference>
<evidence type="ECO:0000256" key="5">
    <source>
        <dbReference type="ARBA" id="ARBA00022898"/>
    </source>
</evidence>
<evidence type="ECO:0000259" key="6">
    <source>
        <dbReference type="Pfam" id="PF00155"/>
    </source>
</evidence>
<dbReference type="InterPro" id="IPR004839">
    <property type="entry name" value="Aminotransferase_I/II_large"/>
</dbReference>
<keyword evidence="3 7" id="KW-0032">Aminotransferase</keyword>
<keyword evidence="4 7" id="KW-0808">Transferase</keyword>
<comment type="similarity">
    <text evidence="2">Belongs to the class-I pyridoxal-phosphate-dependent aminotransferase family.</text>
</comment>
<dbReference type="InterPro" id="IPR004838">
    <property type="entry name" value="NHTrfase_class1_PyrdxlP-BS"/>
</dbReference>
<dbReference type="Pfam" id="PF00155">
    <property type="entry name" value="Aminotran_1_2"/>
    <property type="match status" value="1"/>
</dbReference>
<evidence type="ECO:0000313" key="8">
    <source>
        <dbReference type="Proteomes" id="UP000288805"/>
    </source>
</evidence>
<dbReference type="GO" id="GO:0030170">
    <property type="term" value="F:pyridoxal phosphate binding"/>
    <property type="evidence" value="ECO:0007669"/>
    <property type="project" value="InterPro"/>
</dbReference>
<dbReference type="PANTHER" id="PTHR46383">
    <property type="entry name" value="ASPARTATE AMINOTRANSFERASE"/>
    <property type="match status" value="1"/>
</dbReference>
<evidence type="ECO:0000256" key="2">
    <source>
        <dbReference type="ARBA" id="ARBA00007441"/>
    </source>
</evidence>
<dbReference type="AlphaFoldDB" id="A0A438F1M3"/>
<dbReference type="InterPro" id="IPR015421">
    <property type="entry name" value="PyrdxlP-dep_Trfase_major"/>
</dbReference>
<dbReference type="SUPFAM" id="SSF53383">
    <property type="entry name" value="PLP-dependent transferases"/>
    <property type="match status" value="1"/>
</dbReference>
<accession>A0A438F1M3</accession>
<dbReference type="CDD" id="cd09272">
    <property type="entry name" value="RNase_HI_RT_Ty1"/>
    <property type="match status" value="1"/>
</dbReference>
<dbReference type="PROSITE" id="PS00105">
    <property type="entry name" value="AA_TRANSFER_CLASS_1"/>
    <property type="match status" value="1"/>
</dbReference>
<dbReference type="GO" id="GO:0008483">
    <property type="term" value="F:transaminase activity"/>
    <property type="evidence" value="ECO:0007669"/>
    <property type="project" value="UniProtKB-KW"/>
</dbReference>
<sequence>MAQLVESDEELVDRKLNWSRFGSTPSSVGRERLFNQSRLNLNRLRSGRGLVEVWLRPNGHLLRSLMYVMICTKPDIAYAVGVVSRFLSNPRRLHWEAVKWIMRYLRGTSKLKLTFGSGKPILVGYTDSNMAGDVDNRRLQKRVALSITETEYIVVAEACKKLLWMKRFIHELEFKQQHNMVYCDNQSAIYLSKNSTFHARLKHIDVRYHWMRDALNDNLFELEKIHTDHNNSDMLTKSLPREKLEIIYVGIFVDWLERVLSETKPAPKLVSITNPGNPTGTCIPDPLLKRISEICRRAGTWLVVDNAYEYFTYDGLKHSCVEGNHVVNLFSFSKAYGMMGWRVGYIAYPSEVQSLRTQLLKVQDNVAICASMISQSTALGCLEAGREWVRNQVKSLVRNRELLLEALSPIGQDAVKGGGGAIYIWAKLPEKYQDDFAVVCWLAKRHGVVLLPGSACGLAGCVRVTYGAIREVECEVAAKRLRAGLEELMRDGMVE</sequence>
<comment type="caution">
    <text evidence="7">The sequence shown here is derived from an EMBL/GenBank/DDBJ whole genome shotgun (WGS) entry which is preliminary data.</text>
</comment>
<comment type="cofactor">
    <cofactor evidence="1">
        <name>pyridoxal 5'-phosphate</name>
        <dbReference type="ChEBI" id="CHEBI:597326"/>
    </cofactor>
</comment>
<dbReference type="InterPro" id="IPR050596">
    <property type="entry name" value="AspAT/PAT-like"/>
</dbReference>
<dbReference type="EMBL" id="QGNW01001136">
    <property type="protein sequence ID" value="RVW53918.1"/>
    <property type="molecule type" value="Genomic_DNA"/>
</dbReference>
<dbReference type="InterPro" id="IPR015424">
    <property type="entry name" value="PyrdxlP-dep_Trfase"/>
</dbReference>
<dbReference type="OrthoDB" id="7042322at2759"/>
<evidence type="ECO:0000313" key="7">
    <source>
        <dbReference type="EMBL" id="RVW53918.1"/>
    </source>
</evidence>
<organism evidence="7 8">
    <name type="scientific">Vitis vinifera</name>
    <name type="common">Grape</name>
    <dbReference type="NCBI Taxonomy" id="29760"/>
    <lineage>
        <taxon>Eukaryota</taxon>
        <taxon>Viridiplantae</taxon>
        <taxon>Streptophyta</taxon>
        <taxon>Embryophyta</taxon>
        <taxon>Tracheophyta</taxon>
        <taxon>Spermatophyta</taxon>
        <taxon>Magnoliopsida</taxon>
        <taxon>eudicotyledons</taxon>
        <taxon>Gunneridae</taxon>
        <taxon>Pentapetalae</taxon>
        <taxon>rosids</taxon>
        <taxon>Vitales</taxon>
        <taxon>Vitaceae</taxon>
        <taxon>Viteae</taxon>
        <taxon>Vitis</taxon>
    </lineage>
</organism>
<proteinExistence type="inferred from homology"/>
<dbReference type="CDD" id="cd00609">
    <property type="entry name" value="AAT_like"/>
    <property type="match status" value="1"/>
</dbReference>
<evidence type="ECO:0000256" key="1">
    <source>
        <dbReference type="ARBA" id="ARBA00001933"/>
    </source>
</evidence>
<keyword evidence="5" id="KW-0663">Pyridoxal phosphate</keyword>
<dbReference type="GO" id="GO:0006520">
    <property type="term" value="P:amino acid metabolic process"/>
    <property type="evidence" value="ECO:0007669"/>
    <property type="project" value="InterPro"/>
</dbReference>
<dbReference type="Gene3D" id="3.40.640.10">
    <property type="entry name" value="Type I PLP-dependent aspartate aminotransferase-like (Major domain)"/>
    <property type="match status" value="1"/>
</dbReference>
<evidence type="ECO:0000256" key="4">
    <source>
        <dbReference type="ARBA" id="ARBA00022679"/>
    </source>
</evidence>
<protein>
    <submittedName>
        <fullName evidence="7">Aromatic aminotransferase ISS1</fullName>
    </submittedName>
</protein>
<reference evidence="7 8" key="1">
    <citation type="journal article" date="2018" name="PLoS Genet.">
        <title>Population sequencing reveals clonal diversity and ancestral inbreeding in the grapevine cultivar Chardonnay.</title>
        <authorList>
            <person name="Roach M.J."/>
            <person name="Johnson D.L."/>
            <person name="Bohlmann J."/>
            <person name="van Vuuren H.J."/>
            <person name="Jones S.J."/>
            <person name="Pretorius I.S."/>
            <person name="Schmidt S.A."/>
            <person name="Borneman A.R."/>
        </authorList>
    </citation>
    <scope>NUCLEOTIDE SEQUENCE [LARGE SCALE GENOMIC DNA]</scope>
    <source>
        <strain evidence="8">cv. Chardonnay</strain>
        <tissue evidence="7">Leaf</tissue>
    </source>
</reference>